<dbReference type="AlphaFoldDB" id="A0AAD8M2I5"/>
<proteinExistence type="predicted"/>
<keyword evidence="5" id="KW-1185">Reference proteome</keyword>
<feature type="compositionally biased region" description="Basic residues" evidence="3">
    <location>
        <begin position="1"/>
        <end position="12"/>
    </location>
</feature>
<dbReference type="SMART" id="SM00185">
    <property type="entry name" value="ARM"/>
    <property type="match status" value="1"/>
</dbReference>
<dbReference type="Proteomes" id="UP001237642">
    <property type="component" value="Unassembled WGS sequence"/>
</dbReference>
<gene>
    <name evidence="4" type="ORF">POM88_051562</name>
</gene>
<dbReference type="Gene3D" id="1.25.10.10">
    <property type="entry name" value="Leucine-rich Repeat Variant"/>
    <property type="match status" value="1"/>
</dbReference>
<feature type="region of interest" description="Disordered" evidence="3">
    <location>
        <begin position="34"/>
        <end position="60"/>
    </location>
</feature>
<evidence type="ECO:0000313" key="5">
    <source>
        <dbReference type="Proteomes" id="UP001237642"/>
    </source>
</evidence>
<protein>
    <recommendedName>
        <fullName evidence="6">Beta-catenin</fullName>
    </recommendedName>
</protein>
<feature type="region of interest" description="Disordered" evidence="3">
    <location>
        <begin position="1"/>
        <end position="21"/>
    </location>
</feature>
<accession>A0AAD8M2I5</accession>
<comment type="caution">
    <text evidence="4">The sequence shown here is derived from an EMBL/GenBank/DDBJ whole genome shotgun (WGS) entry which is preliminary data.</text>
</comment>
<dbReference type="InterPro" id="IPR016024">
    <property type="entry name" value="ARM-type_fold"/>
</dbReference>
<dbReference type="InterPro" id="IPR000225">
    <property type="entry name" value="Armadillo"/>
</dbReference>
<dbReference type="SUPFAM" id="SSF48371">
    <property type="entry name" value="ARM repeat"/>
    <property type="match status" value="1"/>
</dbReference>
<keyword evidence="2" id="KW-0833">Ubl conjugation pathway</keyword>
<evidence type="ECO:0000256" key="2">
    <source>
        <dbReference type="ARBA" id="ARBA00022786"/>
    </source>
</evidence>
<dbReference type="PANTHER" id="PTHR23315">
    <property type="entry name" value="U BOX DOMAIN-CONTAINING"/>
    <property type="match status" value="1"/>
</dbReference>
<keyword evidence="1" id="KW-0677">Repeat</keyword>
<name>A0AAD8M2I5_9APIA</name>
<evidence type="ECO:0008006" key="6">
    <source>
        <dbReference type="Google" id="ProtNLM"/>
    </source>
</evidence>
<dbReference type="Pfam" id="PF00514">
    <property type="entry name" value="Arm"/>
    <property type="match status" value="1"/>
</dbReference>
<sequence length="198" mass="21529">MPGRPKKARRKEWHKEKGGTSTILSKKGVKMKCGNCGMEGHDKRSSSQVKPKKKKTRMGGGYYVDPITGNEYLNPHGAMKDALLNKLTSGNSEEQRFAAGEIRFIAKQNDHNCMAIGEAGAIPLLVGILTTPDLHTQEYAFTALLNLSICNQRGKKDAAVAILNLCICQGNKGKAVRAGIVPTLMKLLTEPHNRMDGG</sequence>
<evidence type="ECO:0000256" key="3">
    <source>
        <dbReference type="SAM" id="MobiDB-lite"/>
    </source>
</evidence>
<reference evidence="4" key="1">
    <citation type="submission" date="2023-02" db="EMBL/GenBank/DDBJ databases">
        <title>Genome of toxic invasive species Heracleum sosnowskyi carries increased number of genes despite the absence of recent whole-genome duplications.</title>
        <authorList>
            <person name="Schelkunov M."/>
            <person name="Shtratnikova V."/>
            <person name="Makarenko M."/>
            <person name="Klepikova A."/>
            <person name="Omelchenko D."/>
            <person name="Novikova G."/>
            <person name="Obukhova E."/>
            <person name="Bogdanov V."/>
            <person name="Penin A."/>
            <person name="Logacheva M."/>
        </authorList>
    </citation>
    <scope>NUCLEOTIDE SEQUENCE</scope>
    <source>
        <strain evidence="4">Hsosn_3</strain>
        <tissue evidence="4">Leaf</tissue>
    </source>
</reference>
<organism evidence="4 5">
    <name type="scientific">Heracleum sosnowskyi</name>
    <dbReference type="NCBI Taxonomy" id="360622"/>
    <lineage>
        <taxon>Eukaryota</taxon>
        <taxon>Viridiplantae</taxon>
        <taxon>Streptophyta</taxon>
        <taxon>Embryophyta</taxon>
        <taxon>Tracheophyta</taxon>
        <taxon>Spermatophyta</taxon>
        <taxon>Magnoliopsida</taxon>
        <taxon>eudicotyledons</taxon>
        <taxon>Gunneridae</taxon>
        <taxon>Pentapetalae</taxon>
        <taxon>asterids</taxon>
        <taxon>campanulids</taxon>
        <taxon>Apiales</taxon>
        <taxon>Apiaceae</taxon>
        <taxon>Apioideae</taxon>
        <taxon>apioid superclade</taxon>
        <taxon>Tordylieae</taxon>
        <taxon>Tordyliinae</taxon>
        <taxon>Heracleum</taxon>
    </lineage>
</organism>
<dbReference type="EMBL" id="JAUIZM010000011">
    <property type="protein sequence ID" value="KAK1358306.1"/>
    <property type="molecule type" value="Genomic_DNA"/>
</dbReference>
<evidence type="ECO:0000313" key="4">
    <source>
        <dbReference type="EMBL" id="KAK1358306.1"/>
    </source>
</evidence>
<evidence type="ECO:0000256" key="1">
    <source>
        <dbReference type="ARBA" id="ARBA00022737"/>
    </source>
</evidence>
<dbReference type="InterPro" id="IPR011989">
    <property type="entry name" value="ARM-like"/>
</dbReference>
<dbReference type="PANTHER" id="PTHR23315:SF275">
    <property type="entry name" value="U-BOX DOMAIN-CONTAINING PROTEIN 13"/>
    <property type="match status" value="1"/>
</dbReference>
<reference evidence="4" key="2">
    <citation type="submission" date="2023-05" db="EMBL/GenBank/DDBJ databases">
        <authorList>
            <person name="Schelkunov M.I."/>
        </authorList>
    </citation>
    <scope>NUCLEOTIDE SEQUENCE</scope>
    <source>
        <strain evidence="4">Hsosn_3</strain>
        <tissue evidence="4">Leaf</tissue>
    </source>
</reference>